<reference evidence="20 21" key="1">
    <citation type="journal article" date="2012" name="G3 (Bethesda)">
        <title>Pichia sorbitophila, an interspecies yeast hybrid reveals early steps of genome resolution following polyploidization.</title>
        <authorList>
            <person name="Leh Louis V."/>
            <person name="Despons L."/>
            <person name="Friedrich A."/>
            <person name="Martin T."/>
            <person name="Durrens P."/>
            <person name="Casaregola S."/>
            <person name="Neuveglise C."/>
            <person name="Fairhead C."/>
            <person name="Marck C."/>
            <person name="Cruz J.A."/>
            <person name="Straub M.L."/>
            <person name="Kugler V."/>
            <person name="Sacerdot C."/>
            <person name="Uzunov Z."/>
            <person name="Thierry A."/>
            <person name="Weiss S."/>
            <person name="Bleykasten C."/>
            <person name="De Montigny J."/>
            <person name="Jacques N."/>
            <person name="Jung P."/>
            <person name="Lemaire M."/>
            <person name="Mallet S."/>
            <person name="Morel G."/>
            <person name="Richard G.F."/>
            <person name="Sarkar A."/>
            <person name="Savel G."/>
            <person name="Schacherer J."/>
            <person name="Seret M.L."/>
            <person name="Talla E."/>
            <person name="Samson G."/>
            <person name="Jubin C."/>
            <person name="Poulain J."/>
            <person name="Vacherie B."/>
            <person name="Barbe V."/>
            <person name="Pelletier E."/>
            <person name="Sherman D.J."/>
            <person name="Westhof E."/>
            <person name="Weissenbach J."/>
            <person name="Baret P.V."/>
            <person name="Wincker P."/>
            <person name="Gaillardin C."/>
            <person name="Dujon B."/>
            <person name="Souciet J.L."/>
        </authorList>
    </citation>
    <scope>NUCLEOTIDE SEQUENCE [LARGE SCALE GENOMIC DNA]</scope>
    <source>
        <strain evidence="21">ATCC MYA-4447 / BCRC 22081 / CBS 7064 / NBRC 10061 / NRRL Y-12695</strain>
    </source>
</reference>
<evidence type="ECO:0000256" key="12">
    <source>
        <dbReference type="ARBA" id="ARBA00023204"/>
    </source>
</evidence>
<evidence type="ECO:0000256" key="13">
    <source>
        <dbReference type="ARBA" id="ARBA00023242"/>
    </source>
</evidence>
<dbReference type="InParanoid" id="G8Y1F1"/>
<gene>
    <name evidence="20" type="primary">Piso0_005157</name>
    <name evidence="20" type="ORF">GNLVRS01_PISO0N09055g</name>
</gene>
<evidence type="ECO:0000256" key="3">
    <source>
        <dbReference type="ARBA" id="ARBA00005755"/>
    </source>
</evidence>
<dbReference type="STRING" id="559304.G8Y1F1"/>
<evidence type="ECO:0000256" key="11">
    <source>
        <dbReference type="ARBA" id="ARBA00023014"/>
    </source>
</evidence>
<evidence type="ECO:0000313" key="21">
    <source>
        <dbReference type="Proteomes" id="UP000005222"/>
    </source>
</evidence>
<dbReference type="OMA" id="THTANIE"/>
<dbReference type="Gene3D" id="1.10.132.60">
    <property type="entry name" value="DNA polymerase family B, C-terminal domain"/>
    <property type="match status" value="1"/>
</dbReference>
<proteinExistence type="inferred from homology"/>
<dbReference type="GO" id="GO:0006260">
    <property type="term" value="P:DNA replication"/>
    <property type="evidence" value="ECO:0007669"/>
    <property type="project" value="UniProtKB-KW"/>
</dbReference>
<dbReference type="OrthoDB" id="2414538at2759"/>
<dbReference type="InterPro" id="IPR006133">
    <property type="entry name" value="DNA-dir_DNA_pol_B_exonuc"/>
</dbReference>
<name>G8Y1F1_PICSO</name>
<dbReference type="GO" id="GO:0016035">
    <property type="term" value="C:zeta DNA polymerase complex"/>
    <property type="evidence" value="ECO:0007669"/>
    <property type="project" value="InterPro"/>
</dbReference>
<dbReference type="Pfam" id="PF14260">
    <property type="entry name" value="zf-C4pol"/>
    <property type="match status" value="1"/>
</dbReference>
<dbReference type="PANTHER" id="PTHR45812">
    <property type="entry name" value="DNA POLYMERASE ZETA CATALYTIC SUBUNIT"/>
    <property type="match status" value="1"/>
</dbReference>
<dbReference type="EMBL" id="FO082046">
    <property type="protein sequence ID" value="CCE86654.1"/>
    <property type="molecule type" value="Genomic_DNA"/>
</dbReference>
<dbReference type="GO" id="GO:0008270">
    <property type="term" value="F:zinc ion binding"/>
    <property type="evidence" value="ECO:0007669"/>
    <property type="project" value="UniProtKB-KW"/>
</dbReference>
<dbReference type="PROSITE" id="PS00116">
    <property type="entry name" value="DNA_POLYMERASE_B"/>
    <property type="match status" value="1"/>
</dbReference>
<feature type="domain" description="DNA-directed DNA polymerase family B exonuclease" evidence="17">
    <location>
        <begin position="649"/>
        <end position="856"/>
    </location>
</feature>
<sequence length="1520" mass="173509">MSDEPTRIQITDYDSFLSEPTLLDNLYDKVQKVPIIRIYGTLEIKRDPKDRQAVDYFNVLAHVHNCFPYFYVGVDSKYDDILNEDSADKILHYLEEQLSNSFKRNKGAEDLEFEENDDVNIYDDYANDVDVSGQKRNYVASVSFCRGVPIYGFATQETAFIKISLLSPMFKSRLVNLINEKKLNPIDPLRSRATRSSVLLYEAHIPFLLQFLADFNLYSCNWLLVDKLFFRSPIFANPSTDFLKSIRSVFTKCLKKNEVLNPSLFPRIGRSLVEVDVVPEYISNRRSIKQTSFDDSCSFSSKDSRSDIAKRVTSLNDVYENLKYQCEVRNYPFKELSLSQKSLGNGETTWTNSSLLNDLLSYMIFLTKKSSAKSFDEYMSTLPSRDIDFLPSSFDLMDQSISNNFVRYPDYRSLTIRWTDLSELIGNQSCLVESQLSDRYTQVTPESNIEQNAGILGQDGVVLESSDLENDNNVLPEYNLDVENENSFVNENINRNLDHELMTQFSQFAHNTESSTSLLHSSLILPGNSNESDIHSNYQGSHAPARIYEILKSDVLNKSSIMHSLESFGIPSIDYKDPAYEENDSSIQEVEVSYVNFSQKVSVESKIKMSSLIRRDLFNQSSLKSEDKTLWQYAVPGPSKDVIISFLNDEKKYQKSDSLKNRSSMLNSYHDPNKASPTLSNLYLEVHSNTFNDLLPNPLKDPISMLVYKFYNPSRINCESEECSGLLIYDPENFSELKHRLKGVSLSASCHLDVFDDELSMFDSFISIAVKLDPDLLTGFEVHSSSWGYLIERYNSLVDGNILALLGRCITSSEGIQMNRWGYTHSTSYKFNGRHMINLWRVLKSDISLTSYTLENLSQKILHQTLPRYSNKQLSLWLKSCRACNLLFVSNYYFKRIDVGFQLLKSRKIISKTSEQARLTGIDFHSVMNRGSQFKVEAILLRISKPMNVLLNSISKTQLNQMKALECIPLVMEPESMFYKSPLLVLDFQSLYPSVMIAYNYCYSTILGKLHGFNPKKNVLGYLKNLEVPEGLVDVLNRQDALTISPNGCVFVKSFIRKSILAKMLEDLISIRSTIKSTAGMFENENSIYETLDSRQLALKMISNVTYGYTSASFSGRMPNSDLADSIVATGRELLTKSIRLIEDANVGAKVVYGDTDSLFVYLPGKSKDEAFSIGQDLSSLVSNSFPDPIKLKFEKVYHPSVLLAKKRYVGLSYEPSNQDKPKFDAKGIETVRRDGIPAQQQIVKESLNILFSTKNLTRVKNHVTSQFMKLMSNEVEIKDFCFAKEVRYGTYKNETSMPPGALVAHKKVPIDPRSVPQYRERVPYLVYMDSSTPKLRDRCVSPEDFVKSFNTRTPLKLDYEYYITKVLIPPLERIFGLMGVDVKKWYRELPKSNKWDLMDEGNVFYISNLVSSKTCMSCGAKMDLNSEGTVCNPCLSSNEFVLSIPESKRNFDRKFFQLSTTCNNCVSTNLNSSSSGLLKLYSGECVNRDCAVYYQKHVFKMRSKDGEHKQKLMLSDLNF</sequence>
<dbReference type="Pfam" id="PF24055">
    <property type="entry name" value="POL3_N"/>
    <property type="match status" value="1"/>
</dbReference>
<evidence type="ECO:0000256" key="14">
    <source>
        <dbReference type="ARBA" id="ARBA00049244"/>
    </source>
</evidence>
<dbReference type="InterPro" id="IPR023211">
    <property type="entry name" value="DNA_pol_palm_dom_sf"/>
</dbReference>
<dbReference type="Gene3D" id="3.30.342.10">
    <property type="entry name" value="DNA Polymerase, chain B, domain 1"/>
    <property type="match status" value="1"/>
</dbReference>
<evidence type="ECO:0000259" key="19">
    <source>
        <dbReference type="Pfam" id="PF24055"/>
    </source>
</evidence>
<organism evidence="20 21">
    <name type="scientific">Pichia sorbitophila (strain ATCC MYA-4447 / BCRC 22081 / CBS 7064 / NBRC 10061 / NRRL Y-12695)</name>
    <name type="common">Hybrid yeast</name>
    <dbReference type="NCBI Taxonomy" id="559304"/>
    <lineage>
        <taxon>Eukaryota</taxon>
        <taxon>Fungi</taxon>
        <taxon>Dikarya</taxon>
        <taxon>Ascomycota</taxon>
        <taxon>Saccharomycotina</taxon>
        <taxon>Pichiomycetes</taxon>
        <taxon>Debaryomycetaceae</taxon>
        <taxon>Millerozyma</taxon>
    </lineage>
</organism>
<dbReference type="GO" id="GO:0000166">
    <property type="term" value="F:nucleotide binding"/>
    <property type="evidence" value="ECO:0007669"/>
    <property type="project" value="InterPro"/>
</dbReference>
<dbReference type="GO" id="GO:0003677">
    <property type="term" value="F:DNA binding"/>
    <property type="evidence" value="ECO:0007669"/>
    <property type="project" value="UniProtKB-KW"/>
</dbReference>
<accession>G8Y1F1</accession>
<dbReference type="Pfam" id="PF00136">
    <property type="entry name" value="DNA_pol_B"/>
    <property type="match status" value="1"/>
</dbReference>
<dbReference type="GO" id="GO:0000724">
    <property type="term" value="P:double-strand break repair via homologous recombination"/>
    <property type="evidence" value="ECO:0007669"/>
    <property type="project" value="TreeGrafter"/>
</dbReference>
<comment type="subcellular location">
    <subcellularLocation>
        <location evidence="2 15">Nucleus</location>
    </subcellularLocation>
</comment>
<keyword evidence="11 15" id="KW-0411">Iron-sulfur</keyword>
<dbReference type="eggNOG" id="KOG0968">
    <property type="taxonomic scope" value="Eukaryota"/>
</dbReference>
<dbReference type="HOGENOM" id="CLU_000203_3_1_1"/>
<dbReference type="FunFam" id="1.10.132.60:FF:000007">
    <property type="entry name" value="DNA polymerase"/>
    <property type="match status" value="1"/>
</dbReference>
<comment type="similarity">
    <text evidence="3 15">Belongs to the DNA polymerase type-B family.</text>
</comment>
<evidence type="ECO:0000256" key="10">
    <source>
        <dbReference type="ARBA" id="ARBA00023004"/>
    </source>
</evidence>
<dbReference type="SUPFAM" id="SSF53098">
    <property type="entry name" value="Ribonuclease H-like"/>
    <property type="match status" value="1"/>
</dbReference>
<dbReference type="PANTHER" id="PTHR45812:SF1">
    <property type="entry name" value="DNA POLYMERASE ZETA CATALYTIC SUBUNIT"/>
    <property type="match status" value="1"/>
</dbReference>
<keyword evidence="15" id="KW-0863">Zinc-finger</keyword>
<dbReference type="GO" id="GO:0005634">
    <property type="term" value="C:nucleus"/>
    <property type="evidence" value="ECO:0007669"/>
    <property type="project" value="UniProtKB-SubCell"/>
</dbReference>
<evidence type="ECO:0000256" key="1">
    <source>
        <dbReference type="ARBA" id="ARBA00001966"/>
    </source>
</evidence>
<dbReference type="InterPro" id="IPR006134">
    <property type="entry name" value="DNA-dir_DNA_pol_B_multi_dom"/>
</dbReference>
<keyword evidence="15" id="KW-0238">DNA-binding</keyword>
<comment type="cofactor">
    <cofactor evidence="1 15">
        <name>[4Fe-4S] cluster</name>
        <dbReference type="ChEBI" id="CHEBI:49883"/>
    </cofactor>
</comment>
<keyword evidence="21" id="KW-1185">Reference proteome</keyword>
<evidence type="ECO:0000256" key="6">
    <source>
        <dbReference type="ARBA" id="ARBA00022723"/>
    </source>
</evidence>
<keyword evidence="13 15" id="KW-0539">Nucleus</keyword>
<dbReference type="InterPro" id="IPR056435">
    <property type="entry name" value="DPOD/Z_N"/>
</dbReference>
<evidence type="ECO:0000256" key="5">
    <source>
        <dbReference type="ARBA" id="ARBA00022695"/>
    </source>
</evidence>
<dbReference type="InterPro" id="IPR012337">
    <property type="entry name" value="RNaseH-like_sf"/>
</dbReference>
<evidence type="ECO:0000256" key="2">
    <source>
        <dbReference type="ARBA" id="ARBA00004123"/>
    </source>
</evidence>
<keyword evidence="6 15" id="KW-0479">Metal-binding</keyword>
<comment type="catalytic activity">
    <reaction evidence="14 15">
        <text>DNA(n) + a 2'-deoxyribonucleoside 5'-triphosphate = DNA(n+1) + diphosphate</text>
        <dbReference type="Rhea" id="RHEA:22508"/>
        <dbReference type="Rhea" id="RHEA-COMP:17339"/>
        <dbReference type="Rhea" id="RHEA-COMP:17340"/>
        <dbReference type="ChEBI" id="CHEBI:33019"/>
        <dbReference type="ChEBI" id="CHEBI:61560"/>
        <dbReference type="ChEBI" id="CHEBI:173112"/>
        <dbReference type="EC" id="2.7.7.7"/>
    </reaction>
</comment>
<evidence type="ECO:0000256" key="8">
    <source>
        <dbReference type="ARBA" id="ARBA00022833"/>
    </source>
</evidence>
<feature type="domain" description="DNA-directed DNA polymerase family B multifunctional" evidence="16">
    <location>
        <begin position="922"/>
        <end position="1376"/>
    </location>
</feature>
<dbReference type="InterPro" id="IPR017964">
    <property type="entry name" value="DNA-dir_DNA_pol_B_CS"/>
</dbReference>
<evidence type="ECO:0000256" key="7">
    <source>
        <dbReference type="ARBA" id="ARBA00022763"/>
    </source>
</evidence>
<feature type="domain" description="C4-type zinc-finger of DNA polymerase delta" evidence="18">
    <location>
        <begin position="1416"/>
        <end position="1497"/>
    </location>
</feature>
<dbReference type="Pfam" id="PF03104">
    <property type="entry name" value="DNA_pol_B_exo1"/>
    <property type="match status" value="1"/>
</dbReference>
<keyword evidence="4 15" id="KW-0808">Transferase</keyword>
<dbReference type="SMART" id="SM00486">
    <property type="entry name" value="POLBc"/>
    <property type="match status" value="1"/>
</dbReference>
<evidence type="ECO:0000313" key="20">
    <source>
        <dbReference type="EMBL" id="CCE86654.1"/>
    </source>
</evidence>
<dbReference type="GO" id="GO:0051539">
    <property type="term" value="F:4 iron, 4 sulfur cluster binding"/>
    <property type="evidence" value="ECO:0007669"/>
    <property type="project" value="UniProtKB-KW"/>
</dbReference>
<evidence type="ECO:0000256" key="15">
    <source>
        <dbReference type="RuleBase" id="RU000442"/>
    </source>
</evidence>
<feature type="domain" description="DNA polymerase delta/zeta catalytic subunit N-terminal" evidence="19">
    <location>
        <begin position="66"/>
        <end position="169"/>
    </location>
</feature>
<evidence type="ECO:0000256" key="4">
    <source>
        <dbReference type="ARBA" id="ARBA00022679"/>
    </source>
</evidence>
<keyword evidence="9 15" id="KW-0239">DNA-directed DNA polymerase</keyword>
<dbReference type="SUPFAM" id="SSF56672">
    <property type="entry name" value="DNA/RNA polymerases"/>
    <property type="match status" value="1"/>
</dbReference>
<keyword evidence="15" id="KW-0004">4Fe-4S</keyword>
<evidence type="ECO:0000256" key="9">
    <source>
        <dbReference type="ARBA" id="ARBA00022932"/>
    </source>
</evidence>
<dbReference type="InterPro" id="IPR043502">
    <property type="entry name" value="DNA/RNA_pol_sf"/>
</dbReference>
<dbReference type="InterPro" id="IPR036397">
    <property type="entry name" value="RNaseH_sf"/>
</dbReference>
<dbReference type="InterPro" id="IPR025687">
    <property type="entry name" value="Znf-C4pol"/>
</dbReference>
<dbReference type="Proteomes" id="UP000005222">
    <property type="component" value="Chromosome N"/>
</dbReference>
<evidence type="ECO:0000259" key="18">
    <source>
        <dbReference type="Pfam" id="PF14260"/>
    </source>
</evidence>
<evidence type="ECO:0000259" key="17">
    <source>
        <dbReference type="Pfam" id="PF03104"/>
    </source>
</evidence>
<dbReference type="InterPro" id="IPR042087">
    <property type="entry name" value="DNA_pol_B_thumb"/>
</dbReference>
<dbReference type="FunCoup" id="G8Y1F1">
    <property type="interactions" value="1131"/>
</dbReference>
<keyword evidence="5 15" id="KW-0548">Nucleotidyltransferase</keyword>
<dbReference type="CDD" id="cd05778">
    <property type="entry name" value="DNA_polB_zeta_exo"/>
    <property type="match status" value="1"/>
</dbReference>
<keyword evidence="8 15" id="KW-0862">Zinc</keyword>
<evidence type="ECO:0000259" key="16">
    <source>
        <dbReference type="Pfam" id="PF00136"/>
    </source>
</evidence>
<dbReference type="GO" id="GO:0003887">
    <property type="term" value="F:DNA-directed DNA polymerase activity"/>
    <property type="evidence" value="ECO:0007669"/>
    <property type="project" value="UniProtKB-KW"/>
</dbReference>
<dbReference type="Gene3D" id="3.30.420.10">
    <property type="entry name" value="Ribonuclease H-like superfamily/Ribonuclease H"/>
    <property type="match status" value="1"/>
</dbReference>
<keyword evidence="7" id="KW-0227">DNA damage</keyword>
<keyword evidence="12" id="KW-0234">DNA repair</keyword>
<dbReference type="InterPro" id="IPR006172">
    <property type="entry name" value="DNA-dir_DNA_pol_B"/>
</dbReference>
<protein>
    <recommendedName>
        <fullName evidence="15">DNA polymerase</fullName>
        <ecNumber evidence="15">2.7.7.7</ecNumber>
    </recommendedName>
</protein>
<keyword evidence="10 15" id="KW-0408">Iron</keyword>
<dbReference type="Gene3D" id="3.90.1600.10">
    <property type="entry name" value="Palm domain of DNA polymerase"/>
    <property type="match status" value="1"/>
</dbReference>
<dbReference type="CDD" id="cd05534">
    <property type="entry name" value="POLBc_zeta"/>
    <property type="match status" value="1"/>
</dbReference>
<keyword evidence="15" id="KW-0235">DNA replication</keyword>
<dbReference type="Gene3D" id="1.10.287.690">
    <property type="entry name" value="Helix hairpin bin"/>
    <property type="match status" value="1"/>
</dbReference>
<dbReference type="PRINTS" id="PR00106">
    <property type="entry name" value="DNAPOLB"/>
</dbReference>
<dbReference type="EC" id="2.7.7.7" evidence="15"/>
<dbReference type="GO" id="GO:0042276">
    <property type="term" value="P:error-prone translesion synthesis"/>
    <property type="evidence" value="ECO:0007669"/>
    <property type="project" value="TreeGrafter"/>
</dbReference>
<dbReference type="InterPro" id="IPR030559">
    <property type="entry name" value="PolZ_Rev3"/>
</dbReference>